<comment type="catalytic activity">
    <reaction evidence="6 7">
        <text>D-glyceraldehyde 3-phosphate = dihydroxyacetone phosphate</text>
        <dbReference type="Rhea" id="RHEA:18585"/>
        <dbReference type="ChEBI" id="CHEBI:57642"/>
        <dbReference type="ChEBI" id="CHEBI:59776"/>
        <dbReference type="EC" id="5.3.1.1"/>
    </reaction>
</comment>
<dbReference type="InterPro" id="IPR035990">
    <property type="entry name" value="TIM_sf"/>
</dbReference>
<dbReference type="NCBIfam" id="TIGR00419">
    <property type="entry name" value="tim"/>
    <property type="match status" value="1"/>
</dbReference>
<evidence type="ECO:0000256" key="6">
    <source>
        <dbReference type="HAMAP-Rule" id="MF_00147"/>
    </source>
</evidence>
<name>A0ABS9MJN9_9FIRM</name>
<comment type="subunit">
    <text evidence="6 7">Homodimer.</text>
</comment>
<keyword evidence="5 6" id="KW-0413">Isomerase</keyword>
<dbReference type="Proteomes" id="UP001298681">
    <property type="component" value="Unassembled WGS sequence"/>
</dbReference>
<dbReference type="CDD" id="cd00311">
    <property type="entry name" value="TIM"/>
    <property type="match status" value="1"/>
</dbReference>
<feature type="binding site" evidence="6">
    <location>
        <begin position="237"/>
        <end position="238"/>
    </location>
    <ligand>
        <name>substrate</name>
    </ligand>
</feature>
<feature type="active site" description="Proton acceptor" evidence="6">
    <location>
        <position position="170"/>
    </location>
</feature>
<keyword evidence="4 6" id="KW-0324">Glycolysis</keyword>
<dbReference type="GO" id="GO:0004807">
    <property type="term" value="F:triose-phosphate isomerase activity"/>
    <property type="evidence" value="ECO:0007669"/>
    <property type="project" value="UniProtKB-EC"/>
</dbReference>
<comment type="similarity">
    <text evidence="1 6 7">Belongs to the triosephosphate isomerase family.</text>
</comment>
<dbReference type="SUPFAM" id="SSF51351">
    <property type="entry name" value="Triosephosphate isomerase (TIM)"/>
    <property type="match status" value="1"/>
</dbReference>
<accession>A0ABS9MJN9</accession>
<dbReference type="InterPro" id="IPR020861">
    <property type="entry name" value="Triosephosphate_isomerase_AS"/>
</dbReference>
<feature type="binding site" evidence="6">
    <location>
        <begin position="13"/>
        <end position="15"/>
    </location>
    <ligand>
        <name>substrate</name>
    </ligand>
</feature>
<organism evidence="8 9">
    <name type="scientific">Anaeromassilibacillus senegalensis</name>
    <dbReference type="NCBI Taxonomy" id="1673717"/>
    <lineage>
        <taxon>Bacteria</taxon>
        <taxon>Bacillati</taxon>
        <taxon>Bacillota</taxon>
        <taxon>Clostridia</taxon>
        <taxon>Eubacteriales</taxon>
        <taxon>Acutalibacteraceae</taxon>
        <taxon>Anaeromassilibacillus</taxon>
    </lineage>
</organism>
<feature type="binding site" evidence="6">
    <location>
        <position position="176"/>
    </location>
    <ligand>
        <name>substrate</name>
    </ligand>
</feature>
<feature type="binding site" evidence="6">
    <location>
        <position position="216"/>
    </location>
    <ligand>
        <name>substrate</name>
    </ligand>
</feature>
<dbReference type="Gene3D" id="3.20.20.70">
    <property type="entry name" value="Aldolase class I"/>
    <property type="match status" value="1"/>
</dbReference>
<evidence type="ECO:0000256" key="7">
    <source>
        <dbReference type="RuleBase" id="RU363013"/>
    </source>
</evidence>
<evidence type="ECO:0000256" key="4">
    <source>
        <dbReference type="ARBA" id="ARBA00023152"/>
    </source>
</evidence>
<evidence type="ECO:0000256" key="5">
    <source>
        <dbReference type="ARBA" id="ARBA00023235"/>
    </source>
</evidence>
<dbReference type="RefSeq" id="WP_087229801.1">
    <property type="nucleotide sequence ID" value="NZ_JAKNHQ010000008.1"/>
</dbReference>
<comment type="pathway">
    <text evidence="6 7">Carbohydrate biosynthesis; gluconeogenesis.</text>
</comment>
<dbReference type="PROSITE" id="PS51440">
    <property type="entry name" value="TIM_2"/>
    <property type="match status" value="1"/>
</dbReference>
<comment type="subcellular location">
    <subcellularLocation>
        <location evidence="6 7">Cytoplasm</location>
    </subcellularLocation>
</comment>
<dbReference type="PROSITE" id="PS00171">
    <property type="entry name" value="TIM_1"/>
    <property type="match status" value="1"/>
</dbReference>
<keyword evidence="2 6" id="KW-0312">Gluconeogenesis</keyword>
<evidence type="ECO:0000313" key="8">
    <source>
        <dbReference type="EMBL" id="MCG4610728.1"/>
    </source>
</evidence>
<feature type="active site" description="Electrophile" evidence="6">
    <location>
        <position position="98"/>
    </location>
</feature>
<sequence length="256" mass="26892">MNKALRKAVIAGNWKMNKTPAEAKELIEGIKPLVAGAGCDVVVCVPYVDLATALEATAGTNIGVGAENCHWEVSGAYTGEISANMLTAMGVKYVIIGHSERRTYFGETDVTVNKRVRAALDSGLTVILCVGEYLEQREQGITAELVAMQTKIALQGVSKDELSRVIIAYEPVWAIGTGKTATAEQANEVCAIIRETVKGLYDEAAANAMTIQYGGSMNAKNAAELLAQPDVDGGLIGGASLKPADFAEIVKAATQG</sequence>
<dbReference type="HAMAP" id="MF_00147_B">
    <property type="entry name" value="TIM_B"/>
    <property type="match status" value="1"/>
</dbReference>
<protein>
    <recommendedName>
        <fullName evidence="6 7">Triosephosphate isomerase</fullName>
        <shortName evidence="6">TIM</shortName>
        <shortName evidence="6">TPI</shortName>
        <ecNumber evidence="6 7">5.3.1.1</ecNumber>
    </recommendedName>
    <alternativeName>
        <fullName evidence="6">Triose-phosphate isomerase</fullName>
    </alternativeName>
</protein>
<dbReference type="Pfam" id="PF00121">
    <property type="entry name" value="TIM"/>
    <property type="match status" value="1"/>
</dbReference>
<gene>
    <name evidence="6 8" type="primary">tpiA</name>
    <name evidence="8" type="ORF">L0P57_07245</name>
</gene>
<reference evidence="8 9" key="1">
    <citation type="submission" date="2022-01" db="EMBL/GenBank/DDBJ databases">
        <title>Collection of gut derived symbiotic bacterial strains cultured from healthy donors.</title>
        <authorList>
            <person name="Lin H."/>
            <person name="Kohout C."/>
            <person name="Waligurski E."/>
            <person name="Pamer E.G."/>
        </authorList>
    </citation>
    <scope>NUCLEOTIDE SEQUENCE [LARGE SCALE GENOMIC DNA]</scope>
    <source>
        <strain evidence="8 9">DFI.7.58</strain>
    </source>
</reference>
<dbReference type="InterPro" id="IPR013785">
    <property type="entry name" value="Aldolase_TIM"/>
</dbReference>
<keyword evidence="3 6" id="KW-0963">Cytoplasm</keyword>
<dbReference type="EMBL" id="JAKNHQ010000008">
    <property type="protein sequence ID" value="MCG4610728.1"/>
    <property type="molecule type" value="Genomic_DNA"/>
</dbReference>
<comment type="caution">
    <text evidence="8">The sequence shown here is derived from an EMBL/GenBank/DDBJ whole genome shotgun (WGS) entry which is preliminary data.</text>
</comment>
<dbReference type="PANTHER" id="PTHR21139:SF42">
    <property type="entry name" value="TRIOSEPHOSPHATE ISOMERASE"/>
    <property type="match status" value="1"/>
</dbReference>
<dbReference type="InterPro" id="IPR022896">
    <property type="entry name" value="TrioseP_Isoase_bac/euk"/>
</dbReference>
<evidence type="ECO:0000256" key="1">
    <source>
        <dbReference type="ARBA" id="ARBA00007422"/>
    </source>
</evidence>
<comment type="pathway">
    <text evidence="6 7">Carbohydrate degradation; glycolysis; D-glyceraldehyde 3-phosphate from glycerone phosphate: step 1/1.</text>
</comment>
<keyword evidence="9" id="KW-1185">Reference proteome</keyword>
<evidence type="ECO:0000256" key="2">
    <source>
        <dbReference type="ARBA" id="ARBA00022432"/>
    </source>
</evidence>
<evidence type="ECO:0000313" key="9">
    <source>
        <dbReference type="Proteomes" id="UP001298681"/>
    </source>
</evidence>
<dbReference type="InterPro" id="IPR000652">
    <property type="entry name" value="Triosephosphate_isomerase"/>
</dbReference>
<comment type="function">
    <text evidence="6">Involved in the gluconeogenesis. Catalyzes stereospecifically the conversion of dihydroxyacetone phosphate (DHAP) to D-glyceraldehyde-3-phosphate (G3P).</text>
</comment>
<dbReference type="EC" id="5.3.1.1" evidence="6 7"/>
<evidence type="ECO:0000256" key="3">
    <source>
        <dbReference type="ARBA" id="ARBA00022490"/>
    </source>
</evidence>
<proteinExistence type="inferred from homology"/>
<dbReference type="PANTHER" id="PTHR21139">
    <property type="entry name" value="TRIOSEPHOSPHATE ISOMERASE"/>
    <property type="match status" value="1"/>
</dbReference>